<dbReference type="Proteomes" id="UP000002410">
    <property type="component" value="Chromosome"/>
</dbReference>
<gene>
    <name evidence="1" type="ordered locus">CLI_1249</name>
</gene>
<protein>
    <submittedName>
        <fullName evidence="1">Uncharacterized protein</fullName>
    </submittedName>
</protein>
<dbReference type="EMBL" id="CP000728">
    <property type="protein sequence ID" value="ABS41075.1"/>
    <property type="molecule type" value="Genomic_DNA"/>
</dbReference>
<dbReference type="AlphaFoldDB" id="A7GCK5"/>
<sequence>MGFYLFSIKIFNDKQGSWLQREFLLPLKLINRILRSFTP</sequence>
<organism evidence="1 2">
    <name type="scientific">Clostridium botulinum (strain Langeland / NCTC 10281 / Type F)</name>
    <dbReference type="NCBI Taxonomy" id="441772"/>
    <lineage>
        <taxon>Bacteria</taxon>
        <taxon>Bacillati</taxon>
        <taxon>Bacillota</taxon>
        <taxon>Clostridia</taxon>
        <taxon>Eubacteriales</taxon>
        <taxon>Clostridiaceae</taxon>
        <taxon>Clostridium</taxon>
    </lineage>
</organism>
<dbReference type="HOGENOM" id="CLU_3307122_0_0_9"/>
<dbReference type="KEGG" id="cbf:CLI_1249"/>
<reference evidence="2" key="1">
    <citation type="submission" date="2007-06" db="EMBL/GenBank/DDBJ databases">
        <authorList>
            <person name="Brinkac L.M."/>
            <person name="Daugherty S."/>
            <person name="Dodson R.J."/>
            <person name="Madupu R."/>
            <person name="Brown J.L."/>
            <person name="Bruce D."/>
            <person name="Detter C."/>
            <person name="Munk C."/>
            <person name="Smith L.A."/>
            <person name="Smith T.J."/>
            <person name="White O."/>
            <person name="Brettin T.S."/>
        </authorList>
    </citation>
    <scope>NUCLEOTIDE SEQUENCE [LARGE SCALE GENOMIC DNA]</scope>
    <source>
        <strain evidence="2">Langeland / NCTC 10281 / Type F</strain>
    </source>
</reference>
<accession>A7GCK5</accession>
<evidence type="ECO:0000313" key="1">
    <source>
        <dbReference type="EMBL" id="ABS41075.1"/>
    </source>
</evidence>
<proteinExistence type="predicted"/>
<name>A7GCK5_CLOBL</name>
<evidence type="ECO:0000313" key="2">
    <source>
        <dbReference type="Proteomes" id="UP000002410"/>
    </source>
</evidence>